<dbReference type="InterPro" id="IPR019089">
    <property type="entry name" value="Cas_GSU0054"/>
</dbReference>
<dbReference type="OrthoDB" id="128883at2"/>
<evidence type="ECO:0000313" key="2">
    <source>
        <dbReference type="EMBL" id="RKQ89037.1"/>
    </source>
</evidence>
<evidence type="ECO:0000313" key="3">
    <source>
        <dbReference type="Proteomes" id="UP000267019"/>
    </source>
</evidence>
<feature type="region of interest" description="Disordered" evidence="1">
    <location>
        <begin position="108"/>
        <end position="134"/>
    </location>
</feature>
<evidence type="ECO:0000256" key="1">
    <source>
        <dbReference type="SAM" id="MobiDB-lite"/>
    </source>
</evidence>
<dbReference type="AlphaFoldDB" id="A0A660L531"/>
<reference evidence="2 3" key="1">
    <citation type="submission" date="2018-10" db="EMBL/GenBank/DDBJ databases">
        <title>Genomic Encyclopedia of Type Strains, Phase IV (KMG-IV): sequencing the most valuable type-strain genomes for metagenomic binning, comparative biology and taxonomic classification.</title>
        <authorList>
            <person name="Goeker M."/>
        </authorList>
    </citation>
    <scope>NUCLEOTIDE SEQUENCE [LARGE SCALE GENOMIC DNA]</scope>
    <source>
        <strain evidence="2 3">DSM 22653</strain>
    </source>
</reference>
<gene>
    <name evidence="2" type="ORF">C7438_0693</name>
</gene>
<comment type="caution">
    <text evidence="2">The sequence shown here is derived from an EMBL/GenBank/DDBJ whole genome shotgun (WGS) entry which is preliminary data.</text>
</comment>
<dbReference type="EMBL" id="RBIJ01000001">
    <property type="protein sequence ID" value="RKQ89037.1"/>
    <property type="molecule type" value="Genomic_DNA"/>
</dbReference>
<proteinExistence type="predicted"/>
<dbReference type="NCBIfam" id="TIGR02165">
    <property type="entry name" value="cas5_6_GSU0054"/>
    <property type="match status" value="2"/>
</dbReference>
<dbReference type="Proteomes" id="UP000267019">
    <property type="component" value="Unassembled WGS sequence"/>
</dbReference>
<dbReference type="RefSeq" id="WP_121443910.1">
    <property type="nucleotide sequence ID" value="NZ_RBIJ01000001.1"/>
</dbReference>
<keyword evidence="3" id="KW-1185">Reference proteome</keyword>
<feature type="region of interest" description="Disordered" evidence="1">
    <location>
        <begin position="457"/>
        <end position="486"/>
    </location>
</feature>
<sequence length="610" mass="69554">MPFVLRVDFLNGFVTGSRGLREQLEYPPHPDRLFMALVATAGKTRTYDAGKGTYVRKIEHPRYRNALTWLEAQKPPRIYAPRTPLDVWLLRIHVPVNYTYLLTKKEKNDKNDQNDLSPSEKDTRRRGNQTHKKIQKKFVLPPFNNGARDRVPRVRPLGIIDRPIFYEWTEKAPPEIADALGELAKDVPYLGTTWSSVAVRVVPEVEEPFCSASFLRPLEETDLTLMQDMEVDTLRVPFPGRLELLDREYERVIEFLNRTLPRVSKTRRSRSASKTREIPMKTYLGASLVPYVWVERRGPEDGHVLARSAIARFRLKPSLPLVWSGLLGEAVHAVLARVVNGLRRRFLNVNVEEYATGSGSFRKSLHVGMVPLAHVGTSFSTGEIKGFALFFPESEGITREIVEAIYEAFLRGIATSEGMLYLDFAQVKSEGTLWPPQRRVEFQVEPLDDRPVFVRDFGGDDKFSADPSKPSPGDWERQKKTTKKPPSTLYSLRWSRWKRASNLWASVTPVILPRFPKKHVPILQIVNESLQALGYPEVLRVTYRPVGALTGTPSVHDFRAFGARYLDNVWMHLVLEFERAISGPVVVGKGIYFGYGFFAPVVQGRERDDA</sequence>
<protein>
    <submittedName>
        <fullName evidence="2">CRISPR-associated protein Csb2</fullName>
    </submittedName>
</protein>
<accession>A0A660L531</accession>
<feature type="compositionally biased region" description="Basic and acidic residues" evidence="1">
    <location>
        <begin position="108"/>
        <end position="125"/>
    </location>
</feature>
<name>A0A660L531_9BACL</name>
<organism evidence="2 3">
    <name type="scientific">Brockia lithotrophica</name>
    <dbReference type="NCBI Taxonomy" id="933949"/>
    <lineage>
        <taxon>Bacteria</taxon>
        <taxon>Bacillati</taxon>
        <taxon>Bacillota</taxon>
        <taxon>Bacilli</taxon>
        <taxon>Bacillales</taxon>
        <taxon>Bacillales Family X. Incertae Sedis</taxon>
        <taxon>Brockia</taxon>
    </lineage>
</organism>
<dbReference type="Pfam" id="PF09609">
    <property type="entry name" value="Cas_GSU0054"/>
    <property type="match status" value="1"/>
</dbReference>